<keyword evidence="5" id="KW-1185">Reference proteome</keyword>
<protein>
    <submittedName>
        <fullName evidence="4">Flavin reductase family protein</fullName>
    </submittedName>
</protein>
<dbReference type="Proteomes" id="UP000320791">
    <property type="component" value="Unassembled WGS sequence"/>
</dbReference>
<evidence type="ECO:0000256" key="1">
    <source>
        <dbReference type="ARBA" id="ARBA00008898"/>
    </source>
</evidence>
<proteinExistence type="inferred from homology"/>
<dbReference type="Gene3D" id="2.30.110.10">
    <property type="entry name" value="Electron Transport, Fmn-binding Protein, Chain A"/>
    <property type="match status" value="1"/>
</dbReference>
<accession>A0A5C5U0Q2</accession>
<dbReference type="InterPro" id="IPR050268">
    <property type="entry name" value="NADH-dep_flavin_reductase"/>
</dbReference>
<sequence>MSERAVRFPTSTHYRQTVANFPSGVTVVTTNKDGEDIGLTVSAFASLSLQPPMVLVSIDQNSRSHTYLQVGSPIGVSVLAEGQTDLAVRFARHGLDRFADVEIDRRADIPFIAGAAAWFRGEVTSRYRGGDHIILTIAVHDCDFREGIDPLLYHGGRLHAWSNTAATS</sequence>
<evidence type="ECO:0000259" key="3">
    <source>
        <dbReference type="SMART" id="SM00903"/>
    </source>
</evidence>
<organism evidence="4 5">
    <name type="scientific">Corynebacterium canis</name>
    <dbReference type="NCBI Taxonomy" id="679663"/>
    <lineage>
        <taxon>Bacteria</taxon>
        <taxon>Bacillati</taxon>
        <taxon>Actinomycetota</taxon>
        <taxon>Actinomycetes</taxon>
        <taxon>Mycobacteriales</taxon>
        <taxon>Corynebacteriaceae</taxon>
        <taxon>Corynebacterium</taxon>
    </lineage>
</organism>
<dbReference type="GO" id="GO:0042602">
    <property type="term" value="F:riboflavin reductase (NADPH) activity"/>
    <property type="evidence" value="ECO:0007669"/>
    <property type="project" value="TreeGrafter"/>
</dbReference>
<dbReference type="SUPFAM" id="SSF50475">
    <property type="entry name" value="FMN-binding split barrel"/>
    <property type="match status" value="1"/>
</dbReference>
<dbReference type="InterPro" id="IPR002563">
    <property type="entry name" value="Flavin_Rdtase-like_dom"/>
</dbReference>
<name>A0A5C5U0Q2_9CORY</name>
<dbReference type="PANTHER" id="PTHR30466">
    <property type="entry name" value="FLAVIN REDUCTASE"/>
    <property type="match status" value="1"/>
</dbReference>
<evidence type="ECO:0000313" key="5">
    <source>
        <dbReference type="Proteomes" id="UP000320791"/>
    </source>
</evidence>
<comment type="similarity">
    <text evidence="1">Belongs to the non-flavoprotein flavin reductase family.</text>
</comment>
<reference evidence="4 5" key="1">
    <citation type="submission" date="2019-08" db="EMBL/GenBank/DDBJ databases">
        <authorList>
            <person name="Lei W."/>
        </authorList>
    </citation>
    <scope>NUCLEOTIDE SEQUENCE [LARGE SCALE GENOMIC DNA]</scope>
    <source>
        <strain evidence="4 5">CCUG 58627</strain>
    </source>
</reference>
<comment type="caution">
    <text evidence="4">The sequence shown here is derived from an EMBL/GenBank/DDBJ whole genome shotgun (WGS) entry which is preliminary data.</text>
</comment>
<dbReference type="AlphaFoldDB" id="A0A5C5U0Q2"/>
<gene>
    <name evidence="4" type="ORF">FRX94_11605</name>
</gene>
<dbReference type="GO" id="GO:0010181">
    <property type="term" value="F:FMN binding"/>
    <property type="evidence" value="ECO:0007669"/>
    <property type="project" value="InterPro"/>
</dbReference>
<keyword evidence="2" id="KW-0560">Oxidoreductase</keyword>
<dbReference type="EMBL" id="VOHM01000033">
    <property type="protein sequence ID" value="TWT19476.1"/>
    <property type="molecule type" value="Genomic_DNA"/>
</dbReference>
<feature type="domain" description="Flavin reductase like" evidence="3">
    <location>
        <begin position="18"/>
        <end position="160"/>
    </location>
</feature>
<dbReference type="SMART" id="SM00903">
    <property type="entry name" value="Flavin_Reduct"/>
    <property type="match status" value="1"/>
</dbReference>
<dbReference type="Pfam" id="PF01613">
    <property type="entry name" value="Flavin_Reduct"/>
    <property type="match status" value="1"/>
</dbReference>
<dbReference type="PANTHER" id="PTHR30466:SF11">
    <property type="entry name" value="FLAVIN-DEPENDENT MONOOXYGENASE, REDUCTASE SUBUNIT HSAB"/>
    <property type="match status" value="1"/>
</dbReference>
<evidence type="ECO:0000256" key="2">
    <source>
        <dbReference type="ARBA" id="ARBA00023002"/>
    </source>
</evidence>
<dbReference type="InterPro" id="IPR012349">
    <property type="entry name" value="Split_barrel_FMN-bd"/>
</dbReference>
<dbReference type="OrthoDB" id="9792858at2"/>
<evidence type="ECO:0000313" key="4">
    <source>
        <dbReference type="EMBL" id="TWT19476.1"/>
    </source>
</evidence>